<evidence type="ECO:0000256" key="1">
    <source>
        <dbReference type="ARBA" id="ARBA00004418"/>
    </source>
</evidence>
<dbReference type="InterPro" id="IPR024167">
    <property type="entry name" value="Cytochrome_c4-like"/>
</dbReference>
<accession>A0AAP6JDD4</accession>
<evidence type="ECO:0000313" key="13">
    <source>
        <dbReference type="Proteomes" id="UP001302316"/>
    </source>
</evidence>
<evidence type="ECO:0000256" key="8">
    <source>
        <dbReference type="PIRSR" id="PIRSR000005-1"/>
    </source>
</evidence>
<evidence type="ECO:0000256" key="6">
    <source>
        <dbReference type="ARBA" id="ARBA00022982"/>
    </source>
</evidence>
<evidence type="ECO:0000256" key="2">
    <source>
        <dbReference type="ARBA" id="ARBA00022448"/>
    </source>
</evidence>
<dbReference type="GO" id="GO:0009055">
    <property type="term" value="F:electron transfer activity"/>
    <property type="evidence" value="ECO:0007669"/>
    <property type="project" value="InterPro"/>
</dbReference>
<feature type="chain" id="PRO_5042983620" evidence="10">
    <location>
        <begin position="22"/>
        <end position="205"/>
    </location>
</feature>
<comment type="subcellular location">
    <subcellularLocation>
        <location evidence="1">Periplasm</location>
    </subcellularLocation>
</comment>
<keyword evidence="10" id="KW-0732">Signal</keyword>
<keyword evidence="4 9" id="KW-0479">Metal-binding</keyword>
<dbReference type="SUPFAM" id="SSF46626">
    <property type="entry name" value="Cytochrome c"/>
    <property type="match status" value="2"/>
</dbReference>
<evidence type="ECO:0000256" key="10">
    <source>
        <dbReference type="SAM" id="SignalP"/>
    </source>
</evidence>
<evidence type="ECO:0000256" key="7">
    <source>
        <dbReference type="ARBA" id="ARBA00023004"/>
    </source>
</evidence>
<dbReference type="PANTHER" id="PTHR33751">
    <property type="entry name" value="CBB3-TYPE CYTOCHROME C OXIDASE SUBUNIT FIXP"/>
    <property type="match status" value="1"/>
</dbReference>
<dbReference type="Gene3D" id="1.10.760.10">
    <property type="entry name" value="Cytochrome c-like domain"/>
    <property type="match status" value="2"/>
</dbReference>
<feature type="binding site" description="axial binding residue" evidence="9">
    <location>
        <position position="139"/>
    </location>
    <ligand>
        <name>heme c</name>
        <dbReference type="ChEBI" id="CHEBI:61717"/>
        <label>2</label>
    </ligand>
    <ligandPart>
        <name>Fe</name>
        <dbReference type="ChEBI" id="CHEBI:18248"/>
    </ligandPart>
</feature>
<dbReference type="PROSITE" id="PS51007">
    <property type="entry name" value="CYTC"/>
    <property type="match status" value="2"/>
</dbReference>
<dbReference type="InterPro" id="IPR036909">
    <property type="entry name" value="Cyt_c-like_dom_sf"/>
</dbReference>
<comment type="caution">
    <text evidence="12">The sequence shown here is derived from an EMBL/GenBank/DDBJ whole genome shotgun (WGS) entry which is preliminary data.</text>
</comment>
<organism evidence="12 13">
    <name type="scientific">Natronospira elongata</name>
    <dbReference type="NCBI Taxonomy" id="3110268"/>
    <lineage>
        <taxon>Bacteria</taxon>
        <taxon>Pseudomonadati</taxon>
        <taxon>Pseudomonadota</taxon>
        <taxon>Gammaproteobacteria</taxon>
        <taxon>Natronospirales</taxon>
        <taxon>Natronospiraceae</taxon>
        <taxon>Natronospira</taxon>
    </lineage>
</organism>
<gene>
    <name evidence="12" type="ORF">VCB98_03680</name>
</gene>
<dbReference type="InterPro" id="IPR008168">
    <property type="entry name" value="Cyt_C_IC"/>
</dbReference>
<dbReference type="PRINTS" id="PR00605">
    <property type="entry name" value="CYTCHROMECIC"/>
</dbReference>
<keyword evidence="5" id="KW-0574">Periplasm</keyword>
<feature type="binding site" description="axial binding residue" evidence="9">
    <location>
        <position position="182"/>
    </location>
    <ligand>
        <name>heme c</name>
        <dbReference type="ChEBI" id="CHEBI:61717"/>
        <label>2</label>
    </ligand>
    <ligandPart>
        <name>Fe</name>
        <dbReference type="ChEBI" id="CHEBI:18248"/>
    </ligandPart>
</feature>
<keyword evidence="3 8" id="KW-0349">Heme</keyword>
<name>A0AAP6JDD4_9GAMM</name>
<dbReference type="RefSeq" id="WP_346050548.1">
    <property type="nucleotide sequence ID" value="NZ_JAYGII010000005.1"/>
</dbReference>
<sequence>MRTLQLLAGMAALALGLSVNADPLVDGDPEAGEAKSTACAACHGPDGNSTNPEWPKLAGQHARYTLKQLRAYKDGTRSDAVMAGQVQGLDDQDMKDLAVFYAIQTPQPGSADQELAEEGKRLYRGGNLETGVTACIACHGPSGEGIPTADYPMLSGQHAEYTITELKKYRDGERTTDRAAMMRDIAARMTDEEIRAVAEYIQGLY</sequence>
<dbReference type="InterPro" id="IPR009056">
    <property type="entry name" value="Cyt_c-like_dom"/>
</dbReference>
<dbReference type="GO" id="GO:0005506">
    <property type="term" value="F:iron ion binding"/>
    <property type="evidence" value="ECO:0007669"/>
    <property type="project" value="InterPro"/>
</dbReference>
<proteinExistence type="predicted"/>
<keyword evidence="7 9" id="KW-0408">Iron</keyword>
<evidence type="ECO:0000259" key="11">
    <source>
        <dbReference type="PROSITE" id="PS51007"/>
    </source>
</evidence>
<keyword evidence="13" id="KW-1185">Reference proteome</keyword>
<feature type="binding site" description="covalent" evidence="8">
    <location>
        <position position="135"/>
    </location>
    <ligand>
        <name>heme c</name>
        <dbReference type="ChEBI" id="CHEBI:61717"/>
        <label>2</label>
    </ligand>
</feature>
<dbReference type="Proteomes" id="UP001302316">
    <property type="component" value="Unassembled WGS sequence"/>
</dbReference>
<evidence type="ECO:0000256" key="4">
    <source>
        <dbReference type="ARBA" id="ARBA00022723"/>
    </source>
</evidence>
<protein>
    <submittedName>
        <fullName evidence="12">C-type cytochrome</fullName>
    </submittedName>
</protein>
<dbReference type="PANTHER" id="PTHR33751:SF9">
    <property type="entry name" value="CYTOCHROME C4"/>
    <property type="match status" value="1"/>
</dbReference>
<dbReference type="PIRSF" id="PIRSF000005">
    <property type="entry name" value="Cytochrome_c4"/>
    <property type="match status" value="1"/>
</dbReference>
<dbReference type="GO" id="GO:0042597">
    <property type="term" value="C:periplasmic space"/>
    <property type="evidence" value="ECO:0007669"/>
    <property type="project" value="UniProtKB-SubCell"/>
</dbReference>
<evidence type="ECO:0000256" key="9">
    <source>
        <dbReference type="PIRSR" id="PIRSR000005-2"/>
    </source>
</evidence>
<dbReference type="InterPro" id="IPR050597">
    <property type="entry name" value="Cytochrome_c_Oxidase_Subunit"/>
</dbReference>
<evidence type="ECO:0000256" key="3">
    <source>
        <dbReference type="ARBA" id="ARBA00022617"/>
    </source>
</evidence>
<dbReference type="AlphaFoldDB" id="A0AAP6JDD4"/>
<reference evidence="12 13" key="1">
    <citation type="submission" date="2023-12" db="EMBL/GenBank/DDBJ databases">
        <title>Whole-genome sequencing of halo(alkali)philic microorganisms from hypersaline lakes.</title>
        <authorList>
            <person name="Sorokin D.Y."/>
            <person name="Merkel A.Y."/>
            <person name="Messina E."/>
            <person name="Yakimov M."/>
        </authorList>
    </citation>
    <scope>NUCLEOTIDE SEQUENCE [LARGE SCALE GENOMIC DNA]</scope>
    <source>
        <strain evidence="12 13">AB-CW1</strain>
    </source>
</reference>
<feature type="binding site" description="covalent" evidence="8">
    <location>
        <position position="42"/>
    </location>
    <ligand>
        <name>heme c</name>
        <dbReference type="ChEBI" id="CHEBI:61717"/>
        <label>1</label>
    </ligand>
</feature>
<evidence type="ECO:0000313" key="12">
    <source>
        <dbReference type="EMBL" id="MEA5444916.1"/>
    </source>
</evidence>
<dbReference type="EMBL" id="JAYGII010000005">
    <property type="protein sequence ID" value="MEA5444916.1"/>
    <property type="molecule type" value="Genomic_DNA"/>
</dbReference>
<feature type="binding site" description="covalent" evidence="8">
    <location>
        <position position="39"/>
    </location>
    <ligand>
        <name>heme c</name>
        <dbReference type="ChEBI" id="CHEBI:61717"/>
        <label>1</label>
    </ligand>
</feature>
<dbReference type="GO" id="GO:0020037">
    <property type="term" value="F:heme binding"/>
    <property type="evidence" value="ECO:0007669"/>
    <property type="project" value="InterPro"/>
</dbReference>
<keyword evidence="6" id="KW-0249">Electron transport</keyword>
<feature type="binding site" description="covalent" evidence="8">
    <location>
        <position position="138"/>
    </location>
    <ligand>
        <name>heme c</name>
        <dbReference type="ChEBI" id="CHEBI:61717"/>
        <label>2</label>
    </ligand>
</feature>
<feature type="binding site" description="axial binding residue" evidence="9">
    <location>
        <position position="43"/>
    </location>
    <ligand>
        <name>heme c</name>
        <dbReference type="ChEBI" id="CHEBI:61717"/>
        <label>1</label>
    </ligand>
    <ligandPart>
        <name>Fe</name>
        <dbReference type="ChEBI" id="CHEBI:18248"/>
    </ligandPart>
</feature>
<feature type="signal peptide" evidence="10">
    <location>
        <begin position="1"/>
        <end position="21"/>
    </location>
</feature>
<feature type="domain" description="Cytochrome c" evidence="11">
    <location>
        <begin position="114"/>
        <end position="205"/>
    </location>
</feature>
<dbReference type="Pfam" id="PF00034">
    <property type="entry name" value="Cytochrom_C"/>
    <property type="match status" value="2"/>
</dbReference>
<feature type="domain" description="Cytochrome c" evidence="11">
    <location>
        <begin position="27"/>
        <end position="105"/>
    </location>
</feature>
<feature type="binding site" description="axial binding residue" evidence="9">
    <location>
        <position position="82"/>
    </location>
    <ligand>
        <name>heme c</name>
        <dbReference type="ChEBI" id="CHEBI:61717"/>
        <label>1</label>
    </ligand>
    <ligandPart>
        <name>Fe</name>
        <dbReference type="ChEBI" id="CHEBI:18248"/>
    </ligandPart>
</feature>
<comment type="PTM">
    <text evidence="8">Binds 2 heme c groups covalently per subunit.</text>
</comment>
<evidence type="ECO:0000256" key="5">
    <source>
        <dbReference type="ARBA" id="ARBA00022764"/>
    </source>
</evidence>
<keyword evidence="2" id="KW-0813">Transport</keyword>